<feature type="region of interest" description="Disordered" evidence="1">
    <location>
        <begin position="175"/>
        <end position="194"/>
    </location>
</feature>
<keyword evidence="2" id="KW-1185">Reference proteome</keyword>
<evidence type="ECO:0000313" key="2">
    <source>
        <dbReference type="Proteomes" id="UP000095281"/>
    </source>
</evidence>
<feature type="compositionally biased region" description="Basic and acidic residues" evidence="1">
    <location>
        <begin position="175"/>
        <end position="188"/>
    </location>
</feature>
<protein>
    <submittedName>
        <fullName evidence="3">Uncharacterized protein</fullName>
    </submittedName>
</protein>
<reference evidence="3" key="1">
    <citation type="submission" date="2016-11" db="UniProtKB">
        <authorList>
            <consortium name="WormBaseParasite"/>
        </authorList>
    </citation>
    <scope>IDENTIFICATION</scope>
</reference>
<dbReference type="Proteomes" id="UP000095281">
    <property type="component" value="Unplaced"/>
</dbReference>
<dbReference type="WBParaSite" id="MhA1_Contig2452.frz3.gene2">
    <property type="protein sequence ID" value="MhA1_Contig2452.frz3.gene2"/>
    <property type="gene ID" value="MhA1_Contig2452.frz3.gene2"/>
</dbReference>
<proteinExistence type="predicted"/>
<name>A0A1I8BHT7_MELHA</name>
<evidence type="ECO:0000256" key="1">
    <source>
        <dbReference type="SAM" id="MobiDB-lite"/>
    </source>
</evidence>
<accession>A0A1I8BHT7</accession>
<sequence>MKQNIPIVCISATITGLTITSPKLNTPRYVPFDISGKCKTCRAEDVEIDYVITMGGIYIISNRLKKEKFVEFDIIEKFGENNVFRFNVKRKVFTIQEKETNLFVSQSIKDNFYNVKWANGNNLLRLTSTLNEYLEFPEEKNMKMEEEKKENNNLLRTTSVIDEYLEFPKENLKLEEEKNEKKDSKEIIEETIEP</sequence>
<evidence type="ECO:0000313" key="3">
    <source>
        <dbReference type="WBParaSite" id="MhA1_Contig2452.frz3.gene2"/>
    </source>
</evidence>
<dbReference type="AlphaFoldDB" id="A0A1I8BHT7"/>
<organism evidence="2 3">
    <name type="scientific">Meloidogyne hapla</name>
    <name type="common">Root-knot nematode worm</name>
    <dbReference type="NCBI Taxonomy" id="6305"/>
    <lineage>
        <taxon>Eukaryota</taxon>
        <taxon>Metazoa</taxon>
        <taxon>Ecdysozoa</taxon>
        <taxon>Nematoda</taxon>
        <taxon>Chromadorea</taxon>
        <taxon>Rhabditida</taxon>
        <taxon>Tylenchina</taxon>
        <taxon>Tylenchomorpha</taxon>
        <taxon>Tylenchoidea</taxon>
        <taxon>Meloidogynidae</taxon>
        <taxon>Meloidogyninae</taxon>
        <taxon>Meloidogyne</taxon>
    </lineage>
</organism>